<comment type="similarity">
    <text evidence="1 5">Belongs to the eukaryotic ribosomal protein eS28 family.</text>
</comment>
<dbReference type="Gene3D" id="2.40.50.140">
    <property type="entry name" value="Nucleic acid-binding proteins"/>
    <property type="match status" value="1"/>
</dbReference>
<dbReference type="HAMAP" id="MF_00292">
    <property type="entry name" value="Ribosomal_eS28"/>
    <property type="match status" value="1"/>
</dbReference>
<evidence type="ECO:0000256" key="4">
    <source>
        <dbReference type="ARBA" id="ARBA00035146"/>
    </source>
</evidence>
<dbReference type="InterPro" id="IPR000289">
    <property type="entry name" value="Ribosomal_eS28"/>
</dbReference>
<dbReference type="GO" id="GO:0000028">
    <property type="term" value="P:ribosomal small subunit assembly"/>
    <property type="evidence" value="ECO:0007669"/>
    <property type="project" value="TreeGrafter"/>
</dbReference>
<dbReference type="Proteomes" id="UP001304970">
    <property type="component" value="Chromosome"/>
</dbReference>
<gene>
    <name evidence="5" type="primary">rps28e</name>
    <name evidence="6" type="ORF">MsAm2_03700</name>
</gene>
<accession>A0AA96V7E6</accession>
<name>A0AA96V7E6_9EURY</name>
<evidence type="ECO:0000313" key="7">
    <source>
        <dbReference type="Proteomes" id="UP001304970"/>
    </source>
</evidence>
<dbReference type="GO" id="GO:0006412">
    <property type="term" value="P:translation"/>
    <property type="evidence" value="ECO:0007669"/>
    <property type="project" value="UniProtKB-UniRule"/>
</dbReference>
<dbReference type="CDD" id="cd04457">
    <property type="entry name" value="S1_S28E"/>
    <property type="match status" value="1"/>
</dbReference>
<evidence type="ECO:0000256" key="5">
    <source>
        <dbReference type="HAMAP-Rule" id="MF_00292"/>
    </source>
</evidence>
<reference evidence="6 7" key="1">
    <citation type="submission" date="2023-07" db="EMBL/GenBank/DDBJ databases">
        <title>Closed genome sequence of Methanosarcinaceae archaeon Am2.</title>
        <authorList>
            <person name="Poehlein A."/>
            <person name="Protasov E."/>
            <person name="Platt K."/>
            <person name="Reeh H."/>
            <person name="Daniel R."/>
            <person name="Brune A."/>
        </authorList>
    </citation>
    <scope>NUCLEOTIDE SEQUENCE [LARGE SCALE GENOMIC DNA]</scope>
    <source>
        <strain evidence="6 7">Am2</strain>
    </source>
</reference>
<proteinExistence type="inferred from homology"/>
<evidence type="ECO:0000256" key="1">
    <source>
        <dbReference type="ARBA" id="ARBA00005943"/>
    </source>
</evidence>
<dbReference type="GO" id="GO:0030490">
    <property type="term" value="P:maturation of SSU-rRNA"/>
    <property type="evidence" value="ECO:0007669"/>
    <property type="project" value="TreeGrafter"/>
</dbReference>
<evidence type="ECO:0000256" key="2">
    <source>
        <dbReference type="ARBA" id="ARBA00022980"/>
    </source>
</evidence>
<dbReference type="AlphaFoldDB" id="A0AA96V7E6"/>
<protein>
    <recommendedName>
        <fullName evidence="4 5">Small ribosomal subunit protein eS28</fullName>
    </recommendedName>
</protein>
<dbReference type="InterPro" id="IPR012340">
    <property type="entry name" value="NA-bd_OB-fold"/>
</dbReference>
<keyword evidence="7" id="KW-1185">Reference proteome</keyword>
<dbReference type="FunFam" id="2.40.50.140:FF:000145">
    <property type="entry name" value="30S ribosomal protein S28e"/>
    <property type="match status" value="1"/>
</dbReference>
<dbReference type="SUPFAM" id="SSF50249">
    <property type="entry name" value="Nucleic acid-binding proteins"/>
    <property type="match status" value="1"/>
</dbReference>
<dbReference type="NCBIfam" id="NF003080">
    <property type="entry name" value="PRK04007.1"/>
    <property type="match status" value="1"/>
</dbReference>
<dbReference type="GO" id="GO:0003735">
    <property type="term" value="F:structural constituent of ribosome"/>
    <property type="evidence" value="ECO:0007669"/>
    <property type="project" value="InterPro"/>
</dbReference>
<keyword evidence="2 5" id="KW-0689">Ribosomal protein</keyword>
<keyword evidence="3 5" id="KW-0687">Ribonucleoprotein</keyword>
<dbReference type="PANTHER" id="PTHR10769">
    <property type="entry name" value="40S RIBOSOMAL PROTEIN S28"/>
    <property type="match status" value="1"/>
</dbReference>
<dbReference type="EMBL" id="CP131061">
    <property type="protein sequence ID" value="WNY26598.1"/>
    <property type="molecule type" value="Genomic_DNA"/>
</dbReference>
<dbReference type="GeneID" id="89227772"/>
<dbReference type="Pfam" id="PF01200">
    <property type="entry name" value="Ribosomal_S28e"/>
    <property type="match status" value="1"/>
</dbReference>
<evidence type="ECO:0000313" key="6">
    <source>
        <dbReference type="EMBL" id="WNY26598.1"/>
    </source>
</evidence>
<sequence length="74" mass="8152">MADDNNNANGFPAEVIEIIGNTGMHGEAKQIQCKILEGRDKGRVITRNCVGPVRIGDILMLIETSREAKKLTMR</sequence>
<dbReference type="RefSeq" id="WP_338098121.1">
    <property type="nucleotide sequence ID" value="NZ_CP131061.1"/>
</dbReference>
<dbReference type="GO" id="GO:0022627">
    <property type="term" value="C:cytosolic small ribosomal subunit"/>
    <property type="evidence" value="ECO:0007669"/>
    <property type="project" value="TreeGrafter"/>
</dbReference>
<evidence type="ECO:0000256" key="3">
    <source>
        <dbReference type="ARBA" id="ARBA00023274"/>
    </source>
</evidence>
<dbReference type="PANTHER" id="PTHR10769:SF3">
    <property type="entry name" value="SMALL RIBOSOMAL SUBUNIT PROTEIN ES28"/>
    <property type="match status" value="1"/>
</dbReference>
<organism evidence="6 7">
    <name type="scientific">Methanolapillus ohkumae</name>
    <dbReference type="NCBI Taxonomy" id="3028298"/>
    <lineage>
        <taxon>Archaea</taxon>
        <taxon>Methanobacteriati</taxon>
        <taxon>Methanobacteriota</taxon>
        <taxon>Stenosarchaea group</taxon>
        <taxon>Methanomicrobia</taxon>
        <taxon>Methanosarcinales</taxon>
        <taxon>Methanosarcinaceae</taxon>
        <taxon>Methanolapillus</taxon>
    </lineage>
</organism>